<evidence type="ECO:0000256" key="10">
    <source>
        <dbReference type="HAMAP-Rule" id="MF_00033"/>
    </source>
</evidence>
<keyword evidence="4 10" id="KW-0808">Transferase</keyword>
<keyword evidence="3 10" id="KW-0328">Glycosyltransferase</keyword>
<evidence type="ECO:0000256" key="2">
    <source>
        <dbReference type="ARBA" id="ARBA00022618"/>
    </source>
</evidence>
<dbReference type="Gene3D" id="3.40.50.2000">
    <property type="entry name" value="Glycogen Phosphorylase B"/>
    <property type="match status" value="2"/>
</dbReference>
<feature type="domain" description="Glycosyl transferase family 28 C-terminal" evidence="12">
    <location>
        <begin position="200"/>
        <end position="359"/>
    </location>
</feature>
<dbReference type="InterPro" id="IPR007235">
    <property type="entry name" value="Glyco_trans_28_C"/>
</dbReference>
<comment type="caution">
    <text evidence="13">The sequence shown here is derived from an EMBL/GenBank/DDBJ whole genome shotgun (WGS) entry which is preliminary data.</text>
</comment>
<evidence type="ECO:0000313" key="13">
    <source>
        <dbReference type="EMBL" id="GAA2005824.1"/>
    </source>
</evidence>
<dbReference type="EC" id="2.4.1.227" evidence="10"/>
<evidence type="ECO:0000313" key="14">
    <source>
        <dbReference type="Proteomes" id="UP001500755"/>
    </source>
</evidence>
<feature type="binding site" evidence="10">
    <location>
        <position position="207"/>
    </location>
    <ligand>
        <name>UDP-N-acetyl-alpha-D-glucosamine</name>
        <dbReference type="ChEBI" id="CHEBI:57705"/>
    </ligand>
</feature>
<evidence type="ECO:0000256" key="6">
    <source>
        <dbReference type="ARBA" id="ARBA00022984"/>
    </source>
</evidence>
<feature type="binding site" evidence="10">
    <location>
        <position position="303"/>
    </location>
    <ligand>
        <name>UDP-N-acetyl-alpha-D-glucosamine</name>
        <dbReference type="ChEBI" id="CHEBI:57705"/>
    </ligand>
</feature>
<evidence type="ECO:0000256" key="9">
    <source>
        <dbReference type="ARBA" id="ARBA00023316"/>
    </source>
</evidence>
<evidence type="ECO:0000256" key="7">
    <source>
        <dbReference type="ARBA" id="ARBA00023136"/>
    </source>
</evidence>
<keyword evidence="5 10" id="KW-0133">Cell shape</keyword>
<organism evidence="13 14">
    <name type="scientific">Brevibacterium samyangense</name>
    <dbReference type="NCBI Taxonomy" id="366888"/>
    <lineage>
        <taxon>Bacteria</taxon>
        <taxon>Bacillati</taxon>
        <taxon>Actinomycetota</taxon>
        <taxon>Actinomycetes</taxon>
        <taxon>Micrococcales</taxon>
        <taxon>Brevibacteriaceae</taxon>
        <taxon>Brevibacterium</taxon>
    </lineage>
</organism>
<dbReference type="EMBL" id="BAAANO010000013">
    <property type="protein sequence ID" value="GAA2005824.1"/>
    <property type="molecule type" value="Genomic_DNA"/>
</dbReference>
<feature type="domain" description="Glycosyltransferase family 28 N-terminal" evidence="11">
    <location>
        <begin position="12"/>
        <end position="146"/>
    </location>
</feature>
<dbReference type="HAMAP" id="MF_00033">
    <property type="entry name" value="MurG"/>
    <property type="match status" value="1"/>
</dbReference>
<comment type="function">
    <text evidence="10">Cell wall formation. Catalyzes the transfer of a GlcNAc subunit on undecaprenyl-pyrophosphoryl-MurNAc-pentapeptide (lipid intermediate I) to form undecaprenyl-pyrophosphoryl-MurNAc-(pentapeptide)GlcNAc (lipid intermediate II).</text>
</comment>
<comment type="catalytic activity">
    <reaction evidence="10">
        <text>di-trans,octa-cis-undecaprenyl diphospho-N-acetyl-alpha-D-muramoyl-L-alanyl-D-glutamyl-meso-2,6-diaminopimeloyl-D-alanyl-D-alanine + UDP-N-acetyl-alpha-D-glucosamine = di-trans,octa-cis-undecaprenyl diphospho-[N-acetyl-alpha-D-glucosaminyl-(1-&gt;4)]-N-acetyl-alpha-D-muramoyl-L-alanyl-D-glutamyl-meso-2,6-diaminopimeloyl-D-alanyl-D-alanine + UDP + H(+)</text>
        <dbReference type="Rhea" id="RHEA:31227"/>
        <dbReference type="ChEBI" id="CHEBI:15378"/>
        <dbReference type="ChEBI" id="CHEBI:57705"/>
        <dbReference type="ChEBI" id="CHEBI:58223"/>
        <dbReference type="ChEBI" id="CHEBI:61387"/>
        <dbReference type="ChEBI" id="CHEBI:61388"/>
        <dbReference type="EC" id="2.4.1.227"/>
    </reaction>
</comment>
<comment type="pathway">
    <text evidence="10">Cell wall biogenesis; peptidoglycan biosynthesis.</text>
</comment>
<sequence>MTSSQAPGSLSVLFAGGGTTGHISPLLAIADDLRYQDPEARLTVLGTPEGLETRLVPEAGYDLVTIDKVPMPRSLDTSLVRFPGKLLGTITRVRKLIRERDVDVVVGVGGYVSTPAYLAARLTGTPIVIHEANAHPGMANKLGARFTPPERIGFAFAGTPLPGEHVGMPMRAAIEHLDRRDPATREAAARHLGLDPALPTIIVTGGSLGAQTINDAMLGAMEDISSAGVQVLHITGRGKGEDLRAAAAGQPHYHVVDYVDGMENVYLAADLLVCRAGAGTVAEVSVMCVPAVYVPLAIGNGEQRLNASSAVKAGAATMVANADFTAEHVRTSVLPLVTNPAQLEAMERAAEALDFPLAAARTMVGKIFAAAGRPHPARAYPAHLLTKKER</sequence>
<reference evidence="13 14" key="1">
    <citation type="journal article" date="2019" name="Int. J. Syst. Evol. Microbiol.">
        <title>The Global Catalogue of Microorganisms (GCM) 10K type strain sequencing project: providing services to taxonomists for standard genome sequencing and annotation.</title>
        <authorList>
            <consortium name="The Broad Institute Genomics Platform"/>
            <consortium name="The Broad Institute Genome Sequencing Center for Infectious Disease"/>
            <person name="Wu L."/>
            <person name="Ma J."/>
        </authorList>
    </citation>
    <scope>NUCLEOTIDE SEQUENCE [LARGE SCALE GENOMIC DNA]</scope>
    <source>
        <strain evidence="13 14">JCM 14546</strain>
    </source>
</reference>
<keyword evidence="1 10" id="KW-1003">Cell membrane</keyword>
<proteinExistence type="inferred from homology"/>
<dbReference type="Pfam" id="PF03033">
    <property type="entry name" value="Glyco_transf_28"/>
    <property type="match status" value="1"/>
</dbReference>
<comment type="caution">
    <text evidence="10">Lacks conserved residue(s) required for the propagation of feature annotation.</text>
</comment>
<feature type="binding site" evidence="10">
    <location>
        <position position="171"/>
    </location>
    <ligand>
        <name>UDP-N-acetyl-alpha-D-glucosamine</name>
        <dbReference type="ChEBI" id="CHEBI:57705"/>
    </ligand>
</feature>
<comment type="subcellular location">
    <subcellularLocation>
        <location evidence="10">Cell membrane</location>
        <topology evidence="10">Peripheral membrane protein</topology>
        <orientation evidence="10">Cytoplasmic side</orientation>
    </subcellularLocation>
</comment>
<keyword evidence="9 10" id="KW-0961">Cell wall biogenesis/degradation</keyword>
<evidence type="ECO:0000259" key="12">
    <source>
        <dbReference type="Pfam" id="PF04101"/>
    </source>
</evidence>
<comment type="similarity">
    <text evidence="10">Belongs to the glycosyltransferase 28 family. MurG subfamily.</text>
</comment>
<keyword evidence="2 10" id="KW-0132">Cell division</keyword>
<feature type="binding site" evidence="10">
    <location>
        <position position="133"/>
    </location>
    <ligand>
        <name>UDP-N-acetyl-alpha-D-glucosamine</name>
        <dbReference type="ChEBI" id="CHEBI:57705"/>
    </ligand>
</feature>
<keyword evidence="7 10" id="KW-0472">Membrane</keyword>
<gene>
    <name evidence="10 13" type="primary">murG</name>
    <name evidence="13" type="ORF">GCM10009755_14550</name>
</gene>
<accession>A0ABN2TDC4</accession>
<dbReference type="RefSeq" id="WP_344308347.1">
    <property type="nucleotide sequence ID" value="NZ_BAAANO010000013.1"/>
</dbReference>
<dbReference type="InterPro" id="IPR004276">
    <property type="entry name" value="GlycoTrans_28_N"/>
</dbReference>
<dbReference type="Pfam" id="PF04101">
    <property type="entry name" value="Glyco_tran_28_C"/>
    <property type="match status" value="1"/>
</dbReference>
<keyword evidence="14" id="KW-1185">Reference proteome</keyword>
<dbReference type="InterPro" id="IPR006009">
    <property type="entry name" value="GlcNAc_MurG"/>
</dbReference>
<dbReference type="PANTHER" id="PTHR21015:SF22">
    <property type="entry name" value="GLYCOSYLTRANSFERASE"/>
    <property type="match status" value="1"/>
</dbReference>
<dbReference type="CDD" id="cd03785">
    <property type="entry name" value="GT28_MurG"/>
    <property type="match status" value="1"/>
</dbReference>
<evidence type="ECO:0000256" key="8">
    <source>
        <dbReference type="ARBA" id="ARBA00023306"/>
    </source>
</evidence>
<protein>
    <recommendedName>
        <fullName evidence="10">UDP-N-acetylglucosamine--N-acetylmuramyl-(pentapeptide) pyrophosphoryl-undecaprenol N-acetylglucosamine transferase</fullName>
        <ecNumber evidence="10">2.4.1.227</ecNumber>
    </recommendedName>
    <alternativeName>
        <fullName evidence="10">Undecaprenyl-PP-MurNAc-pentapeptide-UDPGlcNAc GlcNAc transferase</fullName>
    </alternativeName>
</protein>
<evidence type="ECO:0000259" key="11">
    <source>
        <dbReference type="Pfam" id="PF03033"/>
    </source>
</evidence>
<evidence type="ECO:0000256" key="4">
    <source>
        <dbReference type="ARBA" id="ARBA00022679"/>
    </source>
</evidence>
<evidence type="ECO:0000256" key="5">
    <source>
        <dbReference type="ARBA" id="ARBA00022960"/>
    </source>
</evidence>
<dbReference type="PANTHER" id="PTHR21015">
    <property type="entry name" value="UDP-N-ACETYLGLUCOSAMINE--N-ACETYLMURAMYL-(PENTAPEPTIDE) PYROPHOSPHORYL-UNDECAPRENOL N-ACETYLGLUCOSAMINE TRANSFERASE 1"/>
    <property type="match status" value="1"/>
</dbReference>
<keyword evidence="8 10" id="KW-0131">Cell cycle</keyword>
<keyword evidence="6 10" id="KW-0573">Peptidoglycan synthesis</keyword>
<dbReference type="SUPFAM" id="SSF53756">
    <property type="entry name" value="UDP-Glycosyltransferase/glycogen phosphorylase"/>
    <property type="match status" value="1"/>
</dbReference>
<evidence type="ECO:0000256" key="1">
    <source>
        <dbReference type="ARBA" id="ARBA00022475"/>
    </source>
</evidence>
<name>A0ABN2TDC4_9MICO</name>
<dbReference type="Proteomes" id="UP001500755">
    <property type="component" value="Unassembled WGS sequence"/>
</dbReference>
<evidence type="ECO:0000256" key="3">
    <source>
        <dbReference type="ARBA" id="ARBA00022676"/>
    </source>
</evidence>